<gene>
    <name evidence="2" type="ORF">SAMN05443637_108205</name>
</gene>
<protein>
    <submittedName>
        <fullName evidence="2">Stress responsive A/B Barrel Domain</fullName>
    </submittedName>
</protein>
<evidence type="ECO:0000259" key="1">
    <source>
        <dbReference type="PROSITE" id="PS51502"/>
    </source>
</evidence>
<organism evidence="2 3">
    <name type="scientific">Pseudonocardia thermophila</name>
    <dbReference type="NCBI Taxonomy" id="1848"/>
    <lineage>
        <taxon>Bacteria</taxon>
        <taxon>Bacillati</taxon>
        <taxon>Actinomycetota</taxon>
        <taxon>Actinomycetes</taxon>
        <taxon>Pseudonocardiales</taxon>
        <taxon>Pseudonocardiaceae</taxon>
        <taxon>Pseudonocardia</taxon>
    </lineage>
</organism>
<reference evidence="2 3" key="1">
    <citation type="submission" date="2016-11" db="EMBL/GenBank/DDBJ databases">
        <authorList>
            <person name="Jaros S."/>
            <person name="Januszkiewicz K."/>
            <person name="Wedrychowicz H."/>
        </authorList>
    </citation>
    <scope>NUCLEOTIDE SEQUENCE [LARGE SCALE GENOMIC DNA]</scope>
    <source>
        <strain evidence="2 3">DSM 43832</strain>
    </source>
</reference>
<dbReference type="PANTHER" id="PTHR37832">
    <property type="entry name" value="BLL2683 PROTEIN"/>
    <property type="match status" value="1"/>
</dbReference>
<evidence type="ECO:0000313" key="3">
    <source>
        <dbReference type="Proteomes" id="UP000184363"/>
    </source>
</evidence>
<dbReference type="InterPro" id="IPR013097">
    <property type="entry name" value="Dabb"/>
</dbReference>
<dbReference type="SUPFAM" id="SSF54909">
    <property type="entry name" value="Dimeric alpha+beta barrel"/>
    <property type="match status" value="1"/>
</dbReference>
<name>A0A1M6TRU0_PSETH</name>
<dbReference type="PROSITE" id="PS51502">
    <property type="entry name" value="S_R_A_B_BARREL"/>
    <property type="match status" value="1"/>
</dbReference>
<dbReference type="STRING" id="1848.SAMN05443637_108205"/>
<dbReference type="PANTHER" id="PTHR37832:SF1">
    <property type="entry name" value="STRESS-RESPONSE A_B BARREL DOMAIN-CONTAINING PROTEIN"/>
    <property type="match status" value="1"/>
</dbReference>
<dbReference type="RefSeq" id="WP_073457295.1">
    <property type="nucleotide sequence ID" value="NZ_FRAP01000008.1"/>
</dbReference>
<dbReference type="InterPro" id="IPR011008">
    <property type="entry name" value="Dimeric_a/b-barrel"/>
</dbReference>
<dbReference type="Proteomes" id="UP000184363">
    <property type="component" value="Unassembled WGS sequence"/>
</dbReference>
<accession>A0A1M6TRU0</accession>
<dbReference type="AlphaFoldDB" id="A0A1M6TRU0"/>
<dbReference type="Gene3D" id="3.30.70.100">
    <property type="match status" value="1"/>
</dbReference>
<feature type="domain" description="Stress-response A/B barrel" evidence="1">
    <location>
        <begin position="2"/>
        <end position="93"/>
    </location>
</feature>
<sequence length="95" mass="10347">MITHVVLFRFRPDARRHLESARAALASLDGQVPELRSISVGVNVLASDRAYDLGLVAQFDDLDALAAYRAHPAHRAVAATVDDHCTSTISVDYES</sequence>
<proteinExistence type="predicted"/>
<dbReference type="Pfam" id="PF07876">
    <property type="entry name" value="Dabb"/>
    <property type="match status" value="1"/>
</dbReference>
<dbReference type="EMBL" id="FRAP01000008">
    <property type="protein sequence ID" value="SHK59548.1"/>
    <property type="molecule type" value="Genomic_DNA"/>
</dbReference>
<dbReference type="SMART" id="SM00886">
    <property type="entry name" value="Dabb"/>
    <property type="match status" value="1"/>
</dbReference>
<dbReference type="OrthoDB" id="5518399at2"/>
<keyword evidence="3" id="KW-1185">Reference proteome</keyword>
<evidence type="ECO:0000313" key="2">
    <source>
        <dbReference type="EMBL" id="SHK59548.1"/>
    </source>
</evidence>